<dbReference type="EMBL" id="JAUEIF010000010">
    <property type="protein sequence ID" value="MDN0025896.1"/>
    <property type="molecule type" value="Genomic_DNA"/>
</dbReference>
<reference evidence="3" key="2">
    <citation type="submission" date="2023-08" db="EMBL/GenBank/DDBJ databases">
        <title>Identification and characterization of horizontal gene transfer across gut microbiota members of farm animals based on homology search.</title>
        <authorList>
            <person name="Schwarzerova J."/>
            <person name="Nykrynova M."/>
            <person name="Jureckova K."/>
            <person name="Cejkova D."/>
            <person name="Rychlik I."/>
        </authorList>
    </citation>
    <scope>NUCLEOTIDE SEQUENCE</scope>
    <source>
        <strain evidence="3">ET15</strain>
        <strain evidence="2">ET37</strain>
    </source>
</reference>
<proteinExistence type="predicted"/>
<evidence type="ECO:0000256" key="1">
    <source>
        <dbReference type="SAM" id="MobiDB-lite"/>
    </source>
</evidence>
<feature type="region of interest" description="Disordered" evidence="1">
    <location>
        <begin position="26"/>
        <end position="47"/>
    </location>
</feature>
<organism evidence="3 5">
    <name type="scientific">Leyella lascolaii</name>
    <dbReference type="NCBI Taxonomy" id="1776379"/>
    <lineage>
        <taxon>Bacteria</taxon>
        <taxon>Pseudomonadati</taxon>
        <taxon>Bacteroidota</taxon>
        <taxon>Bacteroidia</taxon>
        <taxon>Bacteroidales</taxon>
        <taxon>Prevotellaceae</taxon>
        <taxon>Leyella</taxon>
    </lineage>
</organism>
<gene>
    <name evidence="2" type="ORF">QVN81_09515</name>
    <name evidence="3" type="ORF">QVN84_10260</name>
</gene>
<dbReference type="Proteomes" id="UP001167831">
    <property type="component" value="Unassembled WGS sequence"/>
</dbReference>
<evidence type="ECO:0000313" key="3">
    <source>
        <dbReference type="EMBL" id="MDN0025896.1"/>
    </source>
</evidence>
<dbReference type="EMBL" id="JAUEIE010000010">
    <property type="protein sequence ID" value="MDN0023255.1"/>
    <property type="molecule type" value="Genomic_DNA"/>
</dbReference>
<keyword evidence="4" id="KW-1185">Reference proteome</keyword>
<evidence type="ECO:0000313" key="2">
    <source>
        <dbReference type="EMBL" id="MDN0023255.1"/>
    </source>
</evidence>
<comment type="caution">
    <text evidence="3">The sequence shown here is derived from an EMBL/GenBank/DDBJ whole genome shotgun (WGS) entry which is preliminary data.</text>
</comment>
<evidence type="ECO:0000313" key="4">
    <source>
        <dbReference type="Proteomes" id="UP001167831"/>
    </source>
</evidence>
<protein>
    <submittedName>
        <fullName evidence="3">Uncharacterized protein</fullName>
    </submittedName>
</protein>
<dbReference type="Proteomes" id="UP001168478">
    <property type="component" value="Unassembled WGS sequence"/>
</dbReference>
<name>A0AAW7JPF4_9BACT</name>
<sequence length="47" mass="4980">MAYGKRRYGMAVIAVDAGINIRPATSSRLTQSKTAAGKQGDNVPTQK</sequence>
<dbReference type="AlphaFoldDB" id="A0AAW7JPF4"/>
<evidence type="ECO:0000313" key="5">
    <source>
        <dbReference type="Proteomes" id="UP001168478"/>
    </source>
</evidence>
<dbReference type="RefSeq" id="WP_288912231.1">
    <property type="nucleotide sequence ID" value="NZ_JAUEIE010000010.1"/>
</dbReference>
<accession>A0AAW7JPF4</accession>
<reference evidence="3" key="1">
    <citation type="submission" date="2023-06" db="EMBL/GenBank/DDBJ databases">
        <authorList>
            <person name="Zeman M."/>
            <person name="Kubasova T."/>
            <person name="Jahodarova E."/>
            <person name="Nykrynova M."/>
            <person name="Rychlik I."/>
        </authorList>
    </citation>
    <scope>NUCLEOTIDE SEQUENCE</scope>
    <source>
        <strain evidence="3">ET15</strain>
        <strain evidence="2">ET37</strain>
    </source>
</reference>